<sequence length="63" mass="7053">MNKSKDTFNLVSIIPTYLDVDSNQAKMTLAGYIGANEFYSTPLSNAGFQDEVKKIKTPMKMMD</sequence>
<dbReference type="EMBL" id="KF900497">
    <property type="protein sequence ID" value="AIE97086.1"/>
    <property type="molecule type" value="Genomic_DNA"/>
</dbReference>
<proteinExistence type="predicted"/>
<reference evidence="1" key="1">
    <citation type="journal article" date="2014" name="Genome Biol. Evol.">
        <title>Pangenome evidence for extensive interdomain horizontal transfer affecting lineage core and shell genes in uncultured planktonic thaumarchaeota and euryarchaeota.</title>
        <authorList>
            <person name="Deschamps P."/>
            <person name="Zivanovic Y."/>
            <person name="Moreira D."/>
            <person name="Rodriguez-Valera F."/>
            <person name="Lopez-Garcia P."/>
        </authorList>
    </citation>
    <scope>NUCLEOTIDE SEQUENCE</scope>
</reference>
<protein>
    <submittedName>
        <fullName evidence="1">Uncharacterized protein</fullName>
    </submittedName>
</protein>
<name>A0A075G5D8_9ARCH</name>
<organism evidence="1">
    <name type="scientific">uncultured marine thaumarchaeote AD1000_89_F09</name>
    <dbReference type="NCBI Taxonomy" id="1455947"/>
    <lineage>
        <taxon>Archaea</taxon>
        <taxon>Nitrososphaerota</taxon>
        <taxon>environmental samples</taxon>
    </lineage>
</organism>
<dbReference type="AlphaFoldDB" id="A0A075G5D8"/>
<evidence type="ECO:0000313" key="1">
    <source>
        <dbReference type="EMBL" id="AIE97086.1"/>
    </source>
</evidence>
<accession>A0A075G5D8</accession>